<evidence type="ECO:0000313" key="9">
    <source>
        <dbReference type="EMBL" id="MVB12796.1"/>
    </source>
</evidence>
<feature type="domain" description="Histidine kinase" evidence="8">
    <location>
        <begin position="312"/>
        <end position="424"/>
    </location>
</feature>
<dbReference type="OrthoDB" id="1791938at2"/>
<dbReference type="InterPro" id="IPR003594">
    <property type="entry name" value="HATPase_dom"/>
</dbReference>
<gene>
    <name evidence="9" type="primary">glnK</name>
    <name evidence="9" type="ORF">CAFE_35410</name>
</gene>
<keyword evidence="1" id="KW-0597">Phosphoprotein</keyword>
<dbReference type="InterPro" id="IPR036890">
    <property type="entry name" value="HATPase_C_sf"/>
</dbReference>
<dbReference type="Proteomes" id="UP000469440">
    <property type="component" value="Unassembled WGS sequence"/>
</dbReference>
<keyword evidence="6" id="KW-0902">Two-component regulatory system</keyword>
<dbReference type="GO" id="GO:0005524">
    <property type="term" value="F:ATP binding"/>
    <property type="evidence" value="ECO:0007669"/>
    <property type="project" value="UniProtKB-KW"/>
</dbReference>
<dbReference type="InterPro" id="IPR005467">
    <property type="entry name" value="His_kinase_dom"/>
</dbReference>
<dbReference type="RefSeq" id="WP_066645936.1">
    <property type="nucleotide sequence ID" value="NZ_VWXL01000103.1"/>
</dbReference>
<dbReference type="SUPFAM" id="SSF55874">
    <property type="entry name" value="ATPase domain of HSP90 chaperone/DNA topoisomerase II/histidine kinase"/>
    <property type="match status" value="1"/>
</dbReference>
<dbReference type="Pfam" id="PF02518">
    <property type="entry name" value="HATPase_c"/>
    <property type="match status" value="1"/>
</dbReference>
<evidence type="ECO:0000259" key="8">
    <source>
        <dbReference type="PROSITE" id="PS50109"/>
    </source>
</evidence>
<evidence type="ECO:0000313" key="10">
    <source>
        <dbReference type="Proteomes" id="UP000469440"/>
    </source>
</evidence>
<reference evidence="9 10" key="1">
    <citation type="submission" date="2019-09" db="EMBL/GenBank/DDBJ databases">
        <title>Genome sequence of Clostridium sp. EA1.</title>
        <authorList>
            <person name="Poehlein A."/>
            <person name="Bengelsdorf F.R."/>
            <person name="Daniel R."/>
        </authorList>
    </citation>
    <scope>NUCLEOTIDE SEQUENCE [LARGE SCALE GENOMIC DNA]</scope>
    <source>
        <strain evidence="9 10">EA1</strain>
    </source>
</reference>
<feature type="transmembrane region" description="Helical" evidence="7">
    <location>
        <begin position="55"/>
        <end position="77"/>
    </location>
</feature>
<dbReference type="EMBL" id="VWXL01000103">
    <property type="protein sequence ID" value="MVB12796.1"/>
    <property type="molecule type" value="Genomic_DNA"/>
</dbReference>
<dbReference type="PROSITE" id="PS50109">
    <property type="entry name" value="HIS_KIN"/>
    <property type="match status" value="1"/>
</dbReference>
<keyword evidence="3" id="KW-0547">Nucleotide-binding</keyword>
<accession>A0A6N8I3R9</accession>
<keyword evidence="7" id="KW-1133">Transmembrane helix</keyword>
<dbReference type="PANTHER" id="PTHR43065">
    <property type="entry name" value="SENSOR HISTIDINE KINASE"/>
    <property type="match status" value="1"/>
</dbReference>
<evidence type="ECO:0000256" key="1">
    <source>
        <dbReference type="ARBA" id="ARBA00022553"/>
    </source>
</evidence>
<dbReference type="AlphaFoldDB" id="A0A6N8I3R9"/>
<comment type="caution">
    <text evidence="9">The sequence shown here is derived from an EMBL/GenBank/DDBJ whole genome shotgun (WGS) entry which is preliminary data.</text>
</comment>
<feature type="transmembrane region" description="Helical" evidence="7">
    <location>
        <begin position="146"/>
        <end position="166"/>
    </location>
</feature>
<feature type="transmembrane region" description="Helical" evidence="7">
    <location>
        <begin position="83"/>
        <end position="104"/>
    </location>
</feature>
<evidence type="ECO:0000256" key="4">
    <source>
        <dbReference type="ARBA" id="ARBA00022777"/>
    </source>
</evidence>
<evidence type="ECO:0000256" key="3">
    <source>
        <dbReference type="ARBA" id="ARBA00022741"/>
    </source>
</evidence>
<keyword evidence="5" id="KW-0067">ATP-binding</keyword>
<dbReference type="GO" id="GO:0000160">
    <property type="term" value="P:phosphorelay signal transduction system"/>
    <property type="evidence" value="ECO:0007669"/>
    <property type="project" value="UniProtKB-KW"/>
</dbReference>
<dbReference type="GO" id="GO:0004673">
    <property type="term" value="F:protein histidine kinase activity"/>
    <property type="evidence" value="ECO:0007669"/>
    <property type="project" value="UniProtKB-EC"/>
</dbReference>
<evidence type="ECO:0000256" key="7">
    <source>
        <dbReference type="SAM" id="Phobius"/>
    </source>
</evidence>
<keyword evidence="7" id="KW-0472">Membrane</keyword>
<keyword evidence="10" id="KW-1185">Reference proteome</keyword>
<proteinExistence type="predicted"/>
<dbReference type="PANTHER" id="PTHR43065:SF10">
    <property type="entry name" value="PEROXIDE STRESS-ACTIVATED HISTIDINE KINASE MAK3"/>
    <property type="match status" value="1"/>
</dbReference>
<evidence type="ECO:0000256" key="2">
    <source>
        <dbReference type="ARBA" id="ARBA00022679"/>
    </source>
</evidence>
<keyword evidence="4 9" id="KW-0418">Kinase</keyword>
<protein>
    <submittedName>
        <fullName evidence="9">Sensor histidine kinase GlnK</fullName>
        <ecNumber evidence="9">2.7.13.3</ecNumber>
    </submittedName>
</protein>
<keyword evidence="7" id="KW-0812">Transmembrane</keyword>
<dbReference type="EC" id="2.7.13.3" evidence="9"/>
<evidence type="ECO:0000256" key="6">
    <source>
        <dbReference type="ARBA" id="ARBA00023012"/>
    </source>
</evidence>
<sequence length="430" mass="50046">MKRKTKWKQTLFTGLCITVVSEIYWNLFYDGLRISLSVVLFPVLIMTMDLETNTLWTGITSGGMIFVFRSAAAYVSGAGVIPAIQSALPGGLYYLFYSLLFFFLVQNKYMARFPRLIISVLCCDFISNMFENFLRNGFPIQKRRVFELLSVAVVRTILVGFILLLIERYRFLLTKKEHEQRYQRLFLMTAGLKNEIYFMKKNTEEIEEIMSNSYRLYEALSNQQVKLQTKEWALMIARDVHEIKKDYICIIRGLEQEVRNQYPEKEMWFSDILTILRDATYRMIESKHLNISLNFQYQHDFLTQAHYSVMLLLKNLVNNSVEAIALSEEKNHRKHRVDITEQLAGQTYQISVSDDGPGISEKNIPKIFQHGFSTKFDLENGNMFRGVGLSGVRSTVEEQFHGTIRVESQPNVKTEFHMEIPASALERGLR</sequence>
<dbReference type="Gene3D" id="3.30.565.10">
    <property type="entry name" value="Histidine kinase-like ATPase, C-terminal domain"/>
    <property type="match status" value="1"/>
</dbReference>
<dbReference type="SMART" id="SM00387">
    <property type="entry name" value="HATPase_c"/>
    <property type="match status" value="1"/>
</dbReference>
<keyword evidence="2 9" id="KW-0808">Transferase</keyword>
<name>A0A6N8I3R9_9FIRM</name>
<evidence type="ECO:0000256" key="5">
    <source>
        <dbReference type="ARBA" id="ARBA00022840"/>
    </source>
</evidence>
<organism evidence="9 10">
    <name type="scientific">Caproicibacter fermentans</name>
    <dbReference type="NCBI Taxonomy" id="2576756"/>
    <lineage>
        <taxon>Bacteria</taxon>
        <taxon>Bacillati</taxon>
        <taxon>Bacillota</taxon>
        <taxon>Clostridia</taxon>
        <taxon>Eubacteriales</taxon>
        <taxon>Acutalibacteraceae</taxon>
        <taxon>Caproicibacter</taxon>
    </lineage>
</organism>